<comment type="caution">
    <text evidence="7">The sequence shown here is derived from an EMBL/GenBank/DDBJ whole genome shotgun (WGS) entry which is preliminary data.</text>
</comment>
<organism evidence="7 8">
    <name type="scientific">Sporosarcina psychrophila</name>
    <name type="common">Bacillus psychrophilus</name>
    <dbReference type="NCBI Taxonomy" id="1476"/>
    <lineage>
        <taxon>Bacteria</taxon>
        <taxon>Bacillati</taxon>
        <taxon>Bacillota</taxon>
        <taxon>Bacilli</taxon>
        <taxon>Bacillales</taxon>
        <taxon>Caryophanaceae</taxon>
        <taxon>Sporosarcina</taxon>
    </lineage>
</organism>
<evidence type="ECO:0000256" key="5">
    <source>
        <dbReference type="ARBA" id="ARBA00023136"/>
    </source>
</evidence>
<feature type="transmembrane region" description="Helical" evidence="6">
    <location>
        <begin position="5"/>
        <end position="22"/>
    </location>
</feature>
<dbReference type="GO" id="GO:0016787">
    <property type="term" value="F:hydrolase activity"/>
    <property type="evidence" value="ECO:0007669"/>
    <property type="project" value="TreeGrafter"/>
</dbReference>
<evidence type="ECO:0000256" key="1">
    <source>
        <dbReference type="ARBA" id="ARBA00004141"/>
    </source>
</evidence>
<dbReference type="Pfam" id="PF07947">
    <property type="entry name" value="YhhN"/>
    <property type="match status" value="1"/>
</dbReference>
<name>A0A921G1T9_SPOPS</name>
<feature type="transmembrane region" description="Helical" evidence="6">
    <location>
        <begin position="158"/>
        <end position="175"/>
    </location>
</feature>
<dbReference type="InterPro" id="IPR012506">
    <property type="entry name" value="TMEM86B-like"/>
</dbReference>
<evidence type="ECO:0000313" key="8">
    <source>
        <dbReference type="Proteomes" id="UP000698173"/>
    </source>
</evidence>
<evidence type="ECO:0000313" key="7">
    <source>
        <dbReference type="EMBL" id="HJF33261.1"/>
    </source>
</evidence>
<accession>A0A921G1T9</accession>
<evidence type="ECO:0000256" key="3">
    <source>
        <dbReference type="ARBA" id="ARBA00022692"/>
    </source>
</evidence>
<protein>
    <submittedName>
        <fullName evidence="7">Lysoplasmalogenase</fullName>
    </submittedName>
</protein>
<keyword evidence="5 6" id="KW-0472">Membrane</keyword>
<sequence length="220" mass="24519">MFRNLLLAAIILMGIVYIFFIPADPVGFKILMKLIPMALIILFALTARSLFSRTYKRIIIAGLFVCMIADGVLYWFLPGLITFFIGHVFYIFAFHHAARKSVPIWVAAPLLLYGAGMAIWVAGSQFSAGQTVLGIAIIAYIGVILTMGWMAIRTRLKLAIIGALLFIFSDSVLAIDRFVYALPYRDAFVMVTYYAAQVFIAASIGSRVVKYSVNRNNLIR</sequence>
<proteinExistence type="inferred from homology"/>
<keyword evidence="3 6" id="KW-0812">Transmembrane</keyword>
<feature type="transmembrane region" description="Helical" evidence="6">
    <location>
        <begin position="105"/>
        <end position="126"/>
    </location>
</feature>
<keyword evidence="4 6" id="KW-1133">Transmembrane helix</keyword>
<comment type="similarity">
    <text evidence="2">Belongs to the TMEM86 family.</text>
</comment>
<feature type="transmembrane region" description="Helical" evidence="6">
    <location>
        <begin position="187"/>
        <end position="209"/>
    </location>
</feature>
<gene>
    <name evidence="7" type="ORF">K8V56_15980</name>
</gene>
<dbReference type="PANTHER" id="PTHR31885:SF6">
    <property type="entry name" value="GH04784P"/>
    <property type="match status" value="1"/>
</dbReference>
<dbReference type="AlphaFoldDB" id="A0A921G1T9"/>
<reference evidence="7" key="2">
    <citation type="submission" date="2021-09" db="EMBL/GenBank/DDBJ databases">
        <authorList>
            <person name="Gilroy R."/>
        </authorList>
    </citation>
    <scope>NUCLEOTIDE SEQUENCE</scope>
    <source>
        <strain evidence="7">CHK171-7178</strain>
    </source>
</reference>
<dbReference type="Proteomes" id="UP000698173">
    <property type="component" value="Unassembled WGS sequence"/>
</dbReference>
<feature type="transmembrane region" description="Helical" evidence="6">
    <location>
        <begin position="34"/>
        <end position="51"/>
    </location>
</feature>
<evidence type="ECO:0000256" key="2">
    <source>
        <dbReference type="ARBA" id="ARBA00007375"/>
    </source>
</evidence>
<dbReference type="PANTHER" id="PTHR31885">
    <property type="entry name" value="GH04784P"/>
    <property type="match status" value="1"/>
</dbReference>
<feature type="transmembrane region" description="Helical" evidence="6">
    <location>
        <begin position="132"/>
        <end position="151"/>
    </location>
</feature>
<reference evidence="7" key="1">
    <citation type="journal article" date="2021" name="PeerJ">
        <title>Extensive microbial diversity within the chicken gut microbiome revealed by metagenomics and culture.</title>
        <authorList>
            <person name="Gilroy R."/>
            <person name="Ravi A."/>
            <person name="Getino M."/>
            <person name="Pursley I."/>
            <person name="Horton D.L."/>
            <person name="Alikhan N.F."/>
            <person name="Baker D."/>
            <person name="Gharbi K."/>
            <person name="Hall N."/>
            <person name="Watson M."/>
            <person name="Adriaenssens E.M."/>
            <person name="Foster-Nyarko E."/>
            <person name="Jarju S."/>
            <person name="Secka A."/>
            <person name="Antonio M."/>
            <person name="Oren A."/>
            <person name="Chaudhuri R.R."/>
            <person name="La Ragione R."/>
            <person name="Hildebrand F."/>
            <person name="Pallen M.J."/>
        </authorList>
    </citation>
    <scope>NUCLEOTIDE SEQUENCE</scope>
    <source>
        <strain evidence="7">CHK171-7178</strain>
    </source>
</reference>
<comment type="subcellular location">
    <subcellularLocation>
        <location evidence="1">Membrane</location>
        <topology evidence="1">Multi-pass membrane protein</topology>
    </subcellularLocation>
</comment>
<dbReference type="EMBL" id="DYWT01000249">
    <property type="protein sequence ID" value="HJF33261.1"/>
    <property type="molecule type" value="Genomic_DNA"/>
</dbReference>
<feature type="transmembrane region" description="Helical" evidence="6">
    <location>
        <begin position="81"/>
        <end position="98"/>
    </location>
</feature>
<evidence type="ECO:0000256" key="4">
    <source>
        <dbReference type="ARBA" id="ARBA00022989"/>
    </source>
</evidence>
<dbReference type="GO" id="GO:0016020">
    <property type="term" value="C:membrane"/>
    <property type="evidence" value="ECO:0007669"/>
    <property type="project" value="UniProtKB-SubCell"/>
</dbReference>
<evidence type="ECO:0000256" key="6">
    <source>
        <dbReference type="SAM" id="Phobius"/>
    </source>
</evidence>